<dbReference type="InterPro" id="IPR014990">
    <property type="entry name" value="DUF1838"/>
</dbReference>
<proteinExistence type="predicted"/>
<sequence length="308" mass="33664">MGQRLPAQRHPSRPRGRRLFFGSFQMIDSTRRGLVATGLAAVSAAGMAAQPAQAAPALDLSDGKKRLLAFMRLRGSLDQALVAGCISGRYYGVVGAEVRPLYGVTASTFARYRELPDGRFEGFTYEVAYFTDLETGKVMDRWANPYTGETVDVPHTFSKPARVVIGEDLTIKAEPAIPGLQIRHATLSPLIIGQDLWWTEEVLTEAQIPGMAKPLNYSELVTFQTSVAELAANNTRRVTCRNAYTSVVNWRPWLKMGDAPGHLMGNGAGAWGVAMKDLPAAWLEATKARHPDVLADPGAKLEPLWRKA</sequence>
<dbReference type="EMBL" id="QFQZ01000009">
    <property type="protein sequence ID" value="PZR36101.1"/>
    <property type="molecule type" value="Genomic_DNA"/>
</dbReference>
<evidence type="ECO:0000313" key="1">
    <source>
        <dbReference type="EMBL" id="PZR36101.1"/>
    </source>
</evidence>
<comment type="caution">
    <text evidence="1">The sequence shown here is derived from an EMBL/GenBank/DDBJ whole genome shotgun (WGS) entry which is preliminary data.</text>
</comment>
<accession>A0A2W5XEJ6</accession>
<dbReference type="Pfam" id="PF08894">
    <property type="entry name" value="DUF1838"/>
    <property type="match status" value="1"/>
</dbReference>
<gene>
    <name evidence="1" type="ORF">DI526_04870</name>
</gene>
<dbReference type="Proteomes" id="UP000249393">
    <property type="component" value="Unassembled WGS sequence"/>
</dbReference>
<reference evidence="1 2" key="1">
    <citation type="submission" date="2017-08" db="EMBL/GenBank/DDBJ databases">
        <title>Infants hospitalized years apart are colonized by the same room-sourced microbial strains.</title>
        <authorList>
            <person name="Brooks B."/>
            <person name="Olm M.R."/>
            <person name="Firek B.A."/>
            <person name="Baker R."/>
            <person name="Thomas B.C."/>
            <person name="Morowitz M.J."/>
            <person name="Banfield J.F."/>
        </authorList>
    </citation>
    <scope>NUCLEOTIDE SEQUENCE [LARGE SCALE GENOMIC DNA]</scope>
    <source>
        <strain evidence="1">S2_003_000_R2_4</strain>
    </source>
</reference>
<evidence type="ECO:0008006" key="3">
    <source>
        <dbReference type="Google" id="ProtNLM"/>
    </source>
</evidence>
<protein>
    <recommendedName>
        <fullName evidence="3">DUF1838 domain-containing protein</fullName>
    </recommendedName>
</protein>
<dbReference type="PROSITE" id="PS51318">
    <property type="entry name" value="TAT"/>
    <property type="match status" value="1"/>
</dbReference>
<organism evidence="1 2">
    <name type="scientific">Caulobacter segnis</name>
    <dbReference type="NCBI Taxonomy" id="88688"/>
    <lineage>
        <taxon>Bacteria</taxon>
        <taxon>Pseudomonadati</taxon>
        <taxon>Pseudomonadota</taxon>
        <taxon>Alphaproteobacteria</taxon>
        <taxon>Caulobacterales</taxon>
        <taxon>Caulobacteraceae</taxon>
        <taxon>Caulobacter</taxon>
    </lineage>
</organism>
<dbReference type="AlphaFoldDB" id="A0A2W5XEJ6"/>
<name>A0A2W5XEJ6_9CAUL</name>
<dbReference type="InterPro" id="IPR006311">
    <property type="entry name" value="TAT_signal"/>
</dbReference>
<evidence type="ECO:0000313" key="2">
    <source>
        <dbReference type="Proteomes" id="UP000249393"/>
    </source>
</evidence>